<evidence type="ECO:0000256" key="3">
    <source>
        <dbReference type="ARBA" id="ARBA00023134"/>
    </source>
</evidence>
<dbReference type="Gene3D" id="3.40.50.300">
    <property type="entry name" value="P-loop containing nucleotide triphosphate hydrolases"/>
    <property type="match status" value="1"/>
</dbReference>
<evidence type="ECO:0000256" key="1">
    <source>
        <dbReference type="ARBA" id="ARBA00010142"/>
    </source>
</evidence>
<evidence type="ECO:0000256" key="4">
    <source>
        <dbReference type="SAM" id="MobiDB-lite"/>
    </source>
</evidence>
<dbReference type="InterPro" id="IPR005225">
    <property type="entry name" value="Small_GTP-bd"/>
</dbReference>
<dbReference type="PROSITE" id="PS51421">
    <property type="entry name" value="RAS"/>
    <property type="match status" value="1"/>
</dbReference>
<dbReference type="SMART" id="SM00175">
    <property type="entry name" value="RAB"/>
    <property type="match status" value="1"/>
</dbReference>
<dbReference type="RefSeq" id="XP_044552915.1">
    <property type="nucleotide sequence ID" value="XM_044693168.1"/>
</dbReference>
<dbReference type="Proteomes" id="UP000816034">
    <property type="component" value="Unassembled WGS sequence"/>
</dbReference>
<dbReference type="NCBIfam" id="TIGR00231">
    <property type="entry name" value="small_GTP"/>
    <property type="match status" value="1"/>
</dbReference>
<gene>
    <name evidence="5" type="ORF">C9374_000362</name>
</gene>
<dbReference type="PROSITE" id="PS51420">
    <property type="entry name" value="RHO"/>
    <property type="match status" value="1"/>
</dbReference>
<dbReference type="SMART" id="SM00174">
    <property type="entry name" value="RHO"/>
    <property type="match status" value="1"/>
</dbReference>
<dbReference type="InterPro" id="IPR027417">
    <property type="entry name" value="P-loop_NTPase"/>
</dbReference>
<keyword evidence="6" id="KW-1185">Reference proteome</keyword>
<dbReference type="PROSITE" id="PS51419">
    <property type="entry name" value="RAB"/>
    <property type="match status" value="1"/>
</dbReference>
<feature type="region of interest" description="Disordered" evidence="4">
    <location>
        <begin position="127"/>
        <end position="146"/>
    </location>
</feature>
<reference evidence="5 6" key="1">
    <citation type="journal article" date="2018" name="BMC Genomics">
        <title>The genome of Naegleria lovaniensis, the basis for a comparative approach to unravel pathogenicity factors of the human pathogenic amoeba N. fowleri.</title>
        <authorList>
            <person name="Liechti N."/>
            <person name="Schurch N."/>
            <person name="Bruggmann R."/>
            <person name="Wittwer M."/>
        </authorList>
    </citation>
    <scope>NUCLEOTIDE SEQUENCE [LARGE SCALE GENOMIC DNA]</scope>
    <source>
        <strain evidence="5 6">ATCC 30569</strain>
    </source>
</reference>
<evidence type="ECO:0000313" key="6">
    <source>
        <dbReference type="Proteomes" id="UP000816034"/>
    </source>
</evidence>
<dbReference type="EMBL" id="PYSW02000009">
    <property type="protein sequence ID" value="KAG2388923.1"/>
    <property type="molecule type" value="Genomic_DNA"/>
</dbReference>
<evidence type="ECO:0000313" key="5">
    <source>
        <dbReference type="EMBL" id="KAG2388923.1"/>
    </source>
</evidence>
<dbReference type="SMART" id="SM00173">
    <property type="entry name" value="RAS"/>
    <property type="match status" value="1"/>
</dbReference>
<dbReference type="GO" id="GO:0003924">
    <property type="term" value="F:GTPase activity"/>
    <property type="evidence" value="ECO:0007669"/>
    <property type="project" value="InterPro"/>
</dbReference>
<comment type="caution">
    <text evidence="5">The sequence shown here is derived from an EMBL/GenBank/DDBJ whole genome shotgun (WGS) entry which is preliminary data.</text>
</comment>
<keyword evidence="2" id="KW-0547">Nucleotide-binding</keyword>
<dbReference type="SUPFAM" id="SSF52540">
    <property type="entry name" value="P-loop containing nucleoside triphosphate hydrolases"/>
    <property type="match status" value="1"/>
</dbReference>
<evidence type="ECO:0000256" key="2">
    <source>
        <dbReference type="ARBA" id="ARBA00022741"/>
    </source>
</evidence>
<dbReference type="FunFam" id="3.40.50.300:FF:001179">
    <property type="entry name" value="Rho family GTPase"/>
    <property type="match status" value="1"/>
</dbReference>
<dbReference type="GeneID" id="68092824"/>
<dbReference type="InterPro" id="IPR001806">
    <property type="entry name" value="Small_GTPase"/>
</dbReference>
<name>A0AA88GYW1_NAELO</name>
<keyword evidence="3" id="KW-0342">GTP-binding</keyword>
<dbReference type="CDD" id="cd00157">
    <property type="entry name" value="Rho"/>
    <property type="match status" value="1"/>
</dbReference>
<dbReference type="GO" id="GO:0005525">
    <property type="term" value="F:GTP binding"/>
    <property type="evidence" value="ECO:0007669"/>
    <property type="project" value="UniProtKB-KW"/>
</dbReference>
<dbReference type="InterPro" id="IPR003578">
    <property type="entry name" value="Small_GTPase_Rho"/>
</dbReference>
<comment type="similarity">
    <text evidence="1">Belongs to the small GTPase superfamily. Rho family.</text>
</comment>
<dbReference type="AlphaFoldDB" id="A0AA88GYW1"/>
<protein>
    <recommendedName>
        <fullName evidence="7">Rho family small GTPase</fullName>
    </recommendedName>
</protein>
<proteinExistence type="inferred from homology"/>
<dbReference type="GO" id="GO:0007264">
    <property type="term" value="P:small GTPase-mediated signal transduction"/>
    <property type="evidence" value="ECO:0007669"/>
    <property type="project" value="InterPro"/>
</dbReference>
<organism evidence="5 6">
    <name type="scientific">Naegleria lovaniensis</name>
    <name type="common">Amoeba</name>
    <dbReference type="NCBI Taxonomy" id="51637"/>
    <lineage>
        <taxon>Eukaryota</taxon>
        <taxon>Discoba</taxon>
        <taxon>Heterolobosea</taxon>
        <taxon>Tetramitia</taxon>
        <taxon>Eutetramitia</taxon>
        <taxon>Vahlkampfiidae</taxon>
        <taxon>Naegleria</taxon>
    </lineage>
</organism>
<accession>A0AA88GYW1</accession>
<dbReference type="PANTHER" id="PTHR24072">
    <property type="entry name" value="RHO FAMILY GTPASE"/>
    <property type="match status" value="1"/>
</dbReference>
<sequence length="204" mass="23645">MDKANKMVVVGDGAVGKTCLLVSFVEDKFPEDYVPTVFDNYSTNMVVDKEVQTIDLWDTAGQEDYDRLRPLSYPDTNIFLICFSTVHRSSFDNIQIRWLPEITHYAPGVPMLLVGTKVDLREDPRHLTENKNNTRAGPPITKEEAEKKRKEWKMHRYVECSAKTQHGVKEVFETAVRISRNPDKFKDWEEDTTSLEKKKKCLLM</sequence>
<dbReference type="Pfam" id="PF00071">
    <property type="entry name" value="Ras"/>
    <property type="match status" value="1"/>
</dbReference>
<dbReference type="PRINTS" id="PR00449">
    <property type="entry name" value="RASTRNSFRMNG"/>
</dbReference>
<evidence type="ECO:0008006" key="7">
    <source>
        <dbReference type="Google" id="ProtNLM"/>
    </source>
</evidence>